<accession>A0A1E7FT69</accession>
<dbReference type="AlphaFoldDB" id="A0A1E7FT69"/>
<protein>
    <submittedName>
        <fullName evidence="2">Uncharacterized protein</fullName>
    </submittedName>
</protein>
<reference evidence="2 3" key="1">
    <citation type="submission" date="2016-09" db="EMBL/GenBank/DDBJ databases">
        <title>Extensive genetic diversity and differential bi-allelic expression allows diatom success in the polar Southern Ocean.</title>
        <authorList>
            <consortium name="DOE Joint Genome Institute"/>
            <person name="Mock T."/>
            <person name="Otillar R.P."/>
            <person name="Strauss J."/>
            <person name="Dupont C."/>
            <person name="Frickenhaus S."/>
            <person name="Maumus F."/>
            <person name="Mcmullan M."/>
            <person name="Sanges R."/>
            <person name="Schmutz J."/>
            <person name="Toseland A."/>
            <person name="Valas R."/>
            <person name="Veluchamy A."/>
            <person name="Ward B.J."/>
            <person name="Allen A."/>
            <person name="Barry K."/>
            <person name="Falciatore A."/>
            <person name="Ferrante M."/>
            <person name="Fortunato A.E."/>
            <person name="Gloeckner G."/>
            <person name="Gruber A."/>
            <person name="Hipkin R."/>
            <person name="Janech M."/>
            <person name="Kroth P."/>
            <person name="Leese F."/>
            <person name="Lindquist E."/>
            <person name="Lyon B.R."/>
            <person name="Martin J."/>
            <person name="Mayer C."/>
            <person name="Parker M."/>
            <person name="Quesneville H."/>
            <person name="Raymond J."/>
            <person name="Uhlig C."/>
            <person name="Valentin K.U."/>
            <person name="Worden A.Z."/>
            <person name="Armbrust E.V."/>
            <person name="Bowler C."/>
            <person name="Green B."/>
            <person name="Moulton V."/>
            <person name="Van Oosterhout C."/>
            <person name="Grigoriev I."/>
        </authorList>
    </citation>
    <scope>NUCLEOTIDE SEQUENCE [LARGE SCALE GENOMIC DNA]</scope>
    <source>
        <strain evidence="2 3">CCMP1102</strain>
    </source>
</reference>
<sequence>MNIIEADNEQEQRDRLRSRREAIMRLQLEGMRRLQLERMSRLQLEEMRRLRLREVKKQLGPIFDRVVETKEFDKGCMVKTTSIRREFDDFDRNDRARKSLEAFFQREIDDNDDSDDDVPKFGSFKSKVREKMENRLSGTSSSSSSSPVVKKAKKTMITDGDMDPFAHINIEALTSLPTDRTNYP</sequence>
<keyword evidence="3" id="KW-1185">Reference proteome</keyword>
<name>A0A1E7FT69_9STRA</name>
<evidence type="ECO:0000313" key="2">
    <source>
        <dbReference type="EMBL" id="OEU21372.1"/>
    </source>
</evidence>
<dbReference type="InParanoid" id="A0A1E7FT69"/>
<proteinExistence type="predicted"/>
<evidence type="ECO:0000313" key="3">
    <source>
        <dbReference type="Proteomes" id="UP000095751"/>
    </source>
</evidence>
<gene>
    <name evidence="2" type="ORF">FRACYDRAFT_234996</name>
</gene>
<dbReference type="KEGG" id="fcy:FRACYDRAFT_234996"/>
<organism evidence="2 3">
    <name type="scientific">Fragilariopsis cylindrus CCMP1102</name>
    <dbReference type="NCBI Taxonomy" id="635003"/>
    <lineage>
        <taxon>Eukaryota</taxon>
        <taxon>Sar</taxon>
        <taxon>Stramenopiles</taxon>
        <taxon>Ochrophyta</taxon>
        <taxon>Bacillariophyta</taxon>
        <taxon>Bacillariophyceae</taxon>
        <taxon>Bacillariophycidae</taxon>
        <taxon>Bacillariales</taxon>
        <taxon>Bacillariaceae</taxon>
        <taxon>Fragilariopsis</taxon>
    </lineage>
</organism>
<evidence type="ECO:0000256" key="1">
    <source>
        <dbReference type="SAM" id="MobiDB-lite"/>
    </source>
</evidence>
<dbReference type="EMBL" id="KV784354">
    <property type="protein sequence ID" value="OEU21372.1"/>
    <property type="molecule type" value="Genomic_DNA"/>
</dbReference>
<dbReference type="Proteomes" id="UP000095751">
    <property type="component" value="Unassembled WGS sequence"/>
</dbReference>
<feature type="region of interest" description="Disordered" evidence="1">
    <location>
        <begin position="131"/>
        <end position="155"/>
    </location>
</feature>